<evidence type="ECO:0000256" key="3">
    <source>
        <dbReference type="PROSITE-ProRule" id="PRU00339"/>
    </source>
</evidence>
<feature type="repeat" description="TPR" evidence="3">
    <location>
        <begin position="955"/>
        <end position="988"/>
    </location>
</feature>
<dbReference type="AlphaFoldDB" id="A0A9W8GM79"/>
<reference evidence="5" key="1">
    <citation type="submission" date="2022-07" db="EMBL/GenBank/DDBJ databases">
        <title>Phylogenomic reconstructions and comparative analyses of Kickxellomycotina fungi.</title>
        <authorList>
            <person name="Reynolds N.K."/>
            <person name="Stajich J.E."/>
            <person name="Barry K."/>
            <person name="Grigoriev I.V."/>
            <person name="Crous P."/>
            <person name="Smith M.E."/>
        </authorList>
    </citation>
    <scope>NUCLEOTIDE SEQUENCE</scope>
    <source>
        <strain evidence="5">CBS 109367</strain>
    </source>
</reference>
<feature type="compositionally biased region" description="Gly residues" evidence="4">
    <location>
        <begin position="872"/>
        <end position="885"/>
    </location>
</feature>
<dbReference type="Pfam" id="PF13432">
    <property type="entry name" value="TPR_16"/>
    <property type="match status" value="1"/>
</dbReference>
<accession>A0A9W8GM79</accession>
<comment type="function">
    <text evidence="1">Involved in endocytosis.</text>
</comment>
<dbReference type="Gene3D" id="1.25.40.10">
    <property type="entry name" value="Tetratricopeptide repeat domain"/>
    <property type="match status" value="2"/>
</dbReference>
<dbReference type="InterPro" id="IPR019734">
    <property type="entry name" value="TPR_rpt"/>
</dbReference>
<proteinExistence type="inferred from homology"/>
<organism evidence="5 6">
    <name type="scientific">Coemansia spiralis</name>
    <dbReference type="NCBI Taxonomy" id="417178"/>
    <lineage>
        <taxon>Eukaryota</taxon>
        <taxon>Fungi</taxon>
        <taxon>Fungi incertae sedis</taxon>
        <taxon>Zoopagomycota</taxon>
        <taxon>Kickxellomycotina</taxon>
        <taxon>Kickxellomycetes</taxon>
        <taxon>Kickxellales</taxon>
        <taxon>Kickxellaceae</taxon>
        <taxon>Coemansia</taxon>
    </lineage>
</organism>
<evidence type="ECO:0000256" key="2">
    <source>
        <dbReference type="ARBA" id="ARBA00038251"/>
    </source>
</evidence>
<dbReference type="PROSITE" id="PS50005">
    <property type="entry name" value="TPR"/>
    <property type="match status" value="1"/>
</dbReference>
<feature type="compositionally biased region" description="Basic and acidic residues" evidence="4">
    <location>
        <begin position="805"/>
        <end position="817"/>
    </location>
</feature>
<comment type="caution">
    <text evidence="5">The sequence shown here is derived from an EMBL/GenBank/DDBJ whole genome shotgun (WGS) entry which is preliminary data.</text>
</comment>
<dbReference type="SUPFAM" id="SSF48452">
    <property type="entry name" value="TPR-like"/>
    <property type="match status" value="2"/>
</dbReference>
<dbReference type="PANTHER" id="PTHR23083:SF464">
    <property type="entry name" value="TETRATRICOPEPTIDE REPEAT DOMAIN 7, ISOFORM A"/>
    <property type="match status" value="1"/>
</dbReference>
<name>A0A9W8GM79_9FUNG</name>
<evidence type="ECO:0000256" key="1">
    <source>
        <dbReference type="ARBA" id="ARBA00002550"/>
    </source>
</evidence>
<dbReference type="Proteomes" id="UP001151516">
    <property type="component" value="Unassembled WGS sequence"/>
</dbReference>
<protein>
    <submittedName>
        <fullName evidence="5">Uncharacterized protein</fullName>
    </submittedName>
</protein>
<evidence type="ECO:0000256" key="4">
    <source>
        <dbReference type="SAM" id="MobiDB-lite"/>
    </source>
</evidence>
<dbReference type="EMBL" id="JANBTX010000072">
    <property type="protein sequence ID" value="KAJ2687456.1"/>
    <property type="molecule type" value="Genomic_DNA"/>
</dbReference>
<feature type="compositionally biased region" description="Low complexity" evidence="4">
    <location>
        <begin position="791"/>
        <end position="804"/>
    </location>
</feature>
<sequence>MLGSRHQAVVKEIDTARCLGRWHTIGALAARYAKHGPSGQVFSHIISSEAQLEEQLLAVTWDAQAHWESEGEHGSVGDSRRLQIRYPMHISDDSVISSIATEMAQVAKQAMTSEEEYQFKVVLAKVYFYGGKFDQCRGALDSLATTLGSDDVLSPAYTKQLYMSQMVMLGIYAEMQGNLILAQELYEKAILEFRNSLSSQSVIVVPRNSSPSCQEELVNWPEEALYRRAMVLLALGDMTGGLRELASYIRQMDGVTPATFRSFRRVRANRLYMQIVRDNIRSGKLSALDVKSSVMNSHRRQMALLKATYSFPRASEAHSEVLYEVDSAAKDWELVLARSRADSLRLVEVMYESMYLTYNSPRVLRHLADALITFGDYHEAGLALNTYLTLVERQLEAVRKEVGAAIDDGATDYGSVFGPNFESVGDIMQAAITGARLNVAHLSNAHECISFVHFAYDLISDVELRDPGNVIIPVVPVTTRAQLALWKGAAHGLLAQMSREPDNRADHHTAALQLLQQAVEQSPRSFDTHYQLALELAIGARDILAATASAKQAVALDAKRVEAWHLLALLSTSRKDYAKAQQICDVGLKQSEWWSVYCAIGQSPTVDGSDPASSIGGEVSADTEAPTGPAGSTESGVAFFELAMTQMAIERQLQGYEASLKAQSHLFALFGRIYGPAMASGDELGDVSSAMEASHIGIEMATTLSHLRAGGNAGVASQASGRRSLARSLARSVFSKHGRQHSAQLPSDEADGSLALHGLAAREPASHSRYFSHSGTRPPLPVLATSTDVAEAAEASAQAPLPASEDTKDGGARKVEKSASGNSTPRFAEQPKRQRSMPHLRQGSSDSMMPSPDIPTEAYFDTLGQLSEQGDGDGAGLSPGGGSSGGRTNTVANLHSVSGVYYSPVPTRQAHQRKLAKRALCAMWLATAASFVALQHMDEASSAVAEALAAWPESPEALTMRGQLYMAQKQYLPALNELHAAVSLESNNIRASVSLARVEHLLGRRDVALGLLKNITRAHGWSDPEAWYWLGRLERELALEQARLSNGCLHEDVGTMPMTKRALEYTTYALDLEMSQPVRSFAVLRQK</sequence>
<feature type="region of interest" description="Disordered" evidence="4">
    <location>
        <begin position="791"/>
        <end position="889"/>
    </location>
</feature>
<keyword evidence="3" id="KW-0802">TPR repeat</keyword>
<evidence type="ECO:0000313" key="5">
    <source>
        <dbReference type="EMBL" id="KAJ2687456.1"/>
    </source>
</evidence>
<dbReference type="InterPro" id="IPR051722">
    <property type="entry name" value="Endocytosis_PI4K-reg_protein"/>
</dbReference>
<dbReference type="OrthoDB" id="29013at2759"/>
<keyword evidence="6" id="KW-1185">Reference proteome</keyword>
<comment type="similarity">
    <text evidence="2">Belongs to the YPP1 family.</text>
</comment>
<evidence type="ECO:0000313" key="6">
    <source>
        <dbReference type="Proteomes" id="UP001151516"/>
    </source>
</evidence>
<dbReference type="InterPro" id="IPR011990">
    <property type="entry name" value="TPR-like_helical_dom_sf"/>
</dbReference>
<dbReference type="PANTHER" id="PTHR23083">
    <property type="entry name" value="TETRATRICOPEPTIDE REPEAT PROTEIN, TPR"/>
    <property type="match status" value="1"/>
</dbReference>
<gene>
    <name evidence="5" type="ORF">IWW39_002928</name>
</gene>
<feature type="region of interest" description="Disordered" evidence="4">
    <location>
        <begin position="606"/>
        <end position="632"/>
    </location>
</feature>